<feature type="non-terminal residue" evidence="1">
    <location>
        <position position="1"/>
    </location>
</feature>
<evidence type="ECO:0000313" key="1">
    <source>
        <dbReference type="EMBL" id="CEK59384.1"/>
    </source>
</evidence>
<dbReference type="EMBL" id="HACG01012519">
    <property type="protein sequence ID" value="CEK59384.1"/>
    <property type="molecule type" value="Transcribed_RNA"/>
</dbReference>
<reference evidence="1" key="1">
    <citation type="submission" date="2014-12" db="EMBL/GenBank/DDBJ databases">
        <title>Insight into the proteome of Arion vulgaris.</title>
        <authorList>
            <person name="Aradska J."/>
            <person name="Bulat T."/>
            <person name="Smidak R."/>
            <person name="Sarate P."/>
            <person name="Gangsoo J."/>
            <person name="Sialana F."/>
            <person name="Bilban M."/>
            <person name="Lubec G."/>
        </authorList>
    </citation>
    <scope>NUCLEOTIDE SEQUENCE</scope>
    <source>
        <tissue evidence="1">Skin</tissue>
    </source>
</reference>
<name>A0A0B6YT05_9EUPU</name>
<proteinExistence type="predicted"/>
<protein>
    <submittedName>
        <fullName evidence="1">Uncharacterized protein</fullName>
    </submittedName>
</protein>
<dbReference type="AlphaFoldDB" id="A0A0B6YT05"/>
<accession>A0A0B6YT05</accession>
<organism evidence="1">
    <name type="scientific">Arion vulgaris</name>
    <dbReference type="NCBI Taxonomy" id="1028688"/>
    <lineage>
        <taxon>Eukaryota</taxon>
        <taxon>Metazoa</taxon>
        <taxon>Spiralia</taxon>
        <taxon>Lophotrochozoa</taxon>
        <taxon>Mollusca</taxon>
        <taxon>Gastropoda</taxon>
        <taxon>Heterobranchia</taxon>
        <taxon>Euthyneura</taxon>
        <taxon>Panpulmonata</taxon>
        <taxon>Eupulmonata</taxon>
        <taxon>Stylommatophora</taxon>
        <taxon>Helicina</taxon>
        <taxon>Arionoidea</taxon>
        <taxon>Arionidae</taxon>
        <taxon>Arion</taxon>
    </lineage>
</organism>
<feature type="non-terminal residue" evidence="1">
    <location>
        <position position="77"/>
    </location>
</feature>
<gene>
    <name evidence="1" type="primary">ORF36164</name>
</gene>
<sequence length="77" mass="8737">QKVISENKMASRLSRDIISSSSHCSKSWKDKDNLTCSDSEFGRDDSDDDTVDVCGREMSDLPENYHNGHLVRHHDKA</sequence>